<dbReference type="InterPro" id="IPR036188">
    <property type="entry name" value="FAD/NAD-bd_sf"/>
</dbReference>
<evidence type="ECO:0000256" key="4">
    <source>
        <dbReference type="ARBA" id="ARBA00023002"/>
    </source>
</evidence>
<evidence type="ECO:0000256" key="2">
    <source>
        <dbReference type="ARBA" id="ARBA00022630"/>
    </source>
</evidence>
<evidence type="ECO:0000256" key="5">
    <source>
        <dbReference type="SAM" id="MobiDB-lite"/>
    </source>
</evidence>
<feature type="compositionally biased region" description="Low complexity" evidence="5">
    <location>
        <begin position="256"/>
        <end position="268"/>
    </location>
</feature>
<keyword evidence="8" id="KW-1185">Reference proteome</keyword>
<dbReference type="GO" id="GO:0004497">
    <property type="term" value="F:monooxygenase activity"/>
    <property type="evidence" value="ECO:0007669"/>
    <property type="project" value="InterPro"/>
</dbReference>
<dbReference type="Gene3D" id="3.50.50.60">
    <property type="entry name" value="FAD/NAD(P)-binding domain"/>
    <property type="match status" value="1"/>
</dbReference>
<keyword evidence="2" id="KW-0285">Flavoprotein</keyword>
<comment type="similarity">
    <text evidence="1">Belongs to the paxM FAD-dependent monooxygenase family.</text>
</comment>
<dbReference type="InterPro" id="IPR050562">
    <property type="entry name" value="FAD_mOase_fung"/>
</dbReference>
<protein>
    <recommendedName>
        <fullName evidence="6">FAD-binding domain-containing protein</fullName>
    </recommendedName>
</protein>
<comment type="caution">
    <text evidence="7">The sequence shown here is derived from an EMBL/GenBank/DDBJ whole genome shotgun (WGS) entry which is preliminary data.</text>
</comment>
<proteinExistence type="inferred from homology"/>
<gene>
    <name evidence="7" type="ORF">BGZ99_010316</name>
</gene>
<keyword evidence="4" id="KW-0560">Oxidoreductase</keyword>
<evidence type="ECO:0000256" key="1">
    <source>
        <dbReference type="ARBA" id="ARBA00007992"/>
    </source>
</evidence>
<reference evidence="7" key="1">
    <citation type="journal article" date="2020" name="Fungal Divers.">
        <title>Resolving the Mortierellaceae phylogeny through synthesis of multi-gene phylogenetics and phylogenomics.</title>
        <authorList>
            <person name="Vandepol N."/>
            <person name="Liber J."/>
            <person name="Desiro A."/>
            <person name="Na H."/>
            <person name="Kennedy M."/>
            <person name="Barry K."/>
            <person name="Grigoriev I.V."/>
            <person name="Miller A.N."/>
            <person name="O'Donnell K."/>
            <person name="Stajich J.E."/>
            <person name="Bonito G."/>
        </authorList>
    </citation>
    <scope>NUCLEOTIDE SEQUENCE</scope>
    <source>
        <strain evidence="7">REB-010B</strain>
    </source>
</reference>
<evidence type="ECO:0000259" key="6">
    <source>
        <dbReference type="Pfam" id="PF01494"/>
    </source>
</evidence>
<dbReference type="PRINTS" id="PR00420">
    <property type="entry name" value="RNGMNOXGNASE"/>
</dbReference>
<dbReference type="PANTHER" id="PTHR47356:SF2">
    <property type="entry name" value="FAD-BINDING DOMAIN-CONTAINING PROTEIN-RELATED"/>
    <property type="match status" value="1"/>
</dbReference>
<evidence type="ECO:0000313" key="8">
    <source>
        <dbReference type="Proteomes" id="UP000738325"/>
    </source>
</evidence>
<feature type="domain" description="FAD-binding" evidence="6">
    <location>
        <begin position="313"/>
        <end position="388"/>
    </location>
</feature>
<keyword evidence="3" id="KW-0274">FAD</keyword>
<feature type="domain" description="FAD-binding" evidence="6">
    <location>
        <begin position="16"/>
        <end position="166"/>
    </location>
</feature>
<dbReference type="AlphaFoldDB" id="A0A9P6UL43"/>
<dbReference type="OrthoDB" id="655030at2759"/>
<dbReference type="PANTHER" id="PTHR47356">
    <property type="entry name" value="FAD-DEPENDENT MONOOXYGENASE ASQG-RELATED"/>
    <property type="match status" value="1"/>
</dbReference>
<dbReference type="SUPFAM" id="SSF51905">
    <property type="entry name" value="FAD/NAD(P)-binding domain"/>
    <property type="match status" value="1"/>
</dbReference>
<dbReference type="InterPro" id="IPR002938">
    <property type="entry name" value="FAD-bd"/>
</dbReference>
<accession>A0A9P6UL43</accession>
<dbReference type="Proteomes" id="UP000738325">
    <property type="component" value="Unassembled WGS sequence"/>
</dbReference>
<dbReference type="EMBL" id="JAAAIP010000955">
    <property type="protein sequence ID" value="KAG0311224.1"/>
    <property type="molecule type" value="Genomic_DNA"/>
</dbReference>
<organism evidence="7 8">
    <name type="scientific">Dissophora globulifera</name>
    <dbReference type="NCBI Taxonomy" id="979702"/>
    <lineage>
        <taxon>Eukaryota</taxon>
        <taxon>Fungi</taxon>
        <taxon>Fungi incertae sedis</taxon>
        <taxon>Mucoromycota</taxon>
        <taxon>Mortierellomycotina</taxon>
        <taxon>Mortierellomycetes</taxon>
        <taxon>Mortierellales</taxon>
        <taxon>Mortierellaceae</taxon>
        <taxon>Dissophora</taxon>
    </lineage>
</organism>
<dbReference type="GO" id="GO:0071949">
    <property type="term" value="F:FAD binding"/>
    <property type="evidence" value="ECO:0007669"/>
    <property type="project" value="InterPro"/>
</dbReference>
<evidence type="ECO:0000313" key="7">
    <source>
        <dbReference type="EMBL" id="KAG0311224.1"/>
    </source>
</evidence>
<name>A0A9P6UL43_9FUNG</name>
<feature type="region of interest" description="Disordered" evidence="5">
    <location>
        <begin position="252"/>
        <end position="273"/>
    </location>
</feature>
<evidence type="ECO:0000256" key="3">
    <source>
        <dbReference type="ARBA" id="ARBA00022827"/>
    </source>
</evidence>
<dbReference type="Pfam" id="PF01494">
    <property type="entry name" value="FAD_binding_3"/>
    <property type="match status" value="2"/>
</dbReference>
<sequence length="456" mass="50805">MTNPFLKDPTARPKDLPVLIIGGGLAGLVLGIMLDEAGIDYHILEQASALRPLGTSITLHPVIMDIMDQLGLLEDMCKMSKPLRGITVLSSGGRRKGRIDARSKKRKPDLHEFLLKRIPARKLTMGKRVIDISETQSEVTVTCMDETTYVGQLVIGADGAYSSTRQIMYRKLAERGLLPESDKNPLYFDKQCVVGITSPLDPSKYPVLRDDSCEVKVILGKDQHTSMWILPLQGNRMAWCVGGPDPHVLYHHDDSSSGYSSSNTSNSSHSRRGRDWYPETVVEICEDVRNFKSPYGGSVMDLIAATPKGLVSKVLLEEKLFHTWYHGRVVLVGDACHKIVPFFGQGASQAILDCACLVNMLHEMRTGSQAEMTSIFQNYVEMRAETARIASDSSREFADLIYDQGFKANIARNIVLRFTPTWLLRMITGTTNSDRPTLHYLPLPKDYRSNKRSSAA</sequence>